<evidence type="ECO:0000313" key="2">
    <source>
        <dbReference type="EMBL" id="SCF06270.1"/>
    </source>
</evidence>
<proteinExistence type="predicted"/>
<name>A0A1C4XCP0_9ACTN</name>
<feature type="domain" description="Transcription regulator PadR N-terminal" evidence="1">
    <location>
        <begin position="16"/>
        <end position="88"/>
    </location>
</feature>
<dbReference type="Gene3D" id="1.10.10.10">
    <property type="entry name" value="Winged helix-like DNA-binding domain superfamily/Winged helix DNA-binding domain"/>
    <property type="match status" value="1"/>
</dbReference>
<evidence type="ECO:0000313" key="3">
    <source>
        <dbReference type="Proteomes" id="UP000199375"/>
    </source>
</evidence>
<dbReference type="PANTHER" id="PTHR33169:SF14">
    <property type="entry name" value="TRANSCRIPTIONAL REGULATOR RV3488"/>
    <property type="match status" value="1"/>
</dbReference>
<gene>
    <name evidence="2" type="ORF">GA0070558_12423</name>
</gene>
<dbReference type="InterPro" id="IPR036388">
    <property type="entry name" value="WH-like_DNA-bd_sf"/>
</dbReference>
<dbReference type="InterPro" id="IPR036390">
    <property type="entry name" value="WH_DNA-bd_sf"/>
</dbReference>
<reference evidence="2 3" key="1">
    <citation type="submission" date="2016-06" db="EMBL/GenBank/DDBJ databases">
        <authorList>
            <person name="Kjaerup R.B."/>
            <person name="Dalgaard T.S."/>
            <person name="Juul-Madsen H.R."/>
        </authorList>
    </citation>
    <scope>NUCLEOTIDE SEQUENCE [LARGE SCALE GENOMIC DNA]</scope>
    <source>
        <strain evidence="2 3">DSM 45626</strain>
    </source>
</reference>
<dbReference type="InterPro" id="IPR005149">
    <property type="entry name" value="Tscrpt_reg_PadR_N"/>
</dbReference>
<dbReference type="AlphaFoldDB" id="A0A1C4XCP0"/>
<evidence type="ECO:0000259" key="1">
    <source>
        <dbReference type="Pfam" id="PF03551"/>
    </source>
</evidence>
<dbReference type="PANTHER" id="PTHR33169">
    <property type="entry name" value="PADR-FAMILY TRANSCRIPTIONAL REGULATOR"/>
    <property type="match status" value="1"/>
</dbReference>
<organism evidence="2 3">
    <name type="scientific">Micromonospora haikouensis</name>
    <dbReference type="NCBI Taxonomy" id="686309"/>
    <lineage>
        <taxon>Bacteria</taxon>
        <taxon>Bacillati</taxon>
        <taxon>Actinomycetota</taxon>
        <taxon>Actinomycetes</taxon>
        <taxon>Micromonosporales</taxon>
        <taxon>Micromonosporaceae</taxon>
        <taxon>Micromonospora</taxon>
    </lineage>
</organism>
<dbReference type="Proteomes" id="UP000199375">
    <property type="component" value="Unassembled WGS sequence"/>
</dbReference>
<accession>A0A1C4XCP0</accession>
<dbReference type="InterPro" id="IPR052509">
    <property type="entry name" value="Metal_resp_DNA-bind_regulator"/>
</dbReference>
<protein>
    <submittedName>
        <fullName evidence="2">Transcriptional regulator PadR-like family protein</fullName>
    </submittedName>
</protein>
<sequence length="124" mass="13958">MHITKDLVAASATPLVLGILAEGESYGYAILKQVNELSGGRLEWTEGLLYPLLHRLERVGHVESYWQTPPGGRRRKYYRITDQGRAELVEQHRQWAAVVDALRGVWNTARAINPIVAPAWEAGR</sequence>
<dbReference type="RefSeq" id="WP_091283512.1">
    <property type="nucleotide sequence ID" value="NZ_FMCW01000024.1"/>
</dbReference>
<dbReference type="EMBL" id="FMCW01000024">
    <property type="protein sequence ID" value="SCF06270.1"/>
    <property type="molecule type" value="Genomic_DNA"/>
</dbReference>
<dbReference type="SUPFAM" id="SSF46785">
    <property type="entry name" value="Winged helix' DNA-binding domain"/>
    <property type="match status" value="1"/>
</dbReference>
<dbReference type="Pfam" id="PF03551">
    <property type="entry name" value="PadR"/>
    <property type="match status" value="1"/>
</dbReference>